<sequence>MLERSMPRTVAPRRAMLSDRMPPPQPTSTTRLPASAAMPSIQPRRSGFSSCSGLNSLCGSHQWWASSLNLSISLGSAFRRGGCWLAASAAGRVCDCNVIVCGSGGAGRGGWRKGQSGQLYQKKSPACAGLLGSEGFRLTCAAGADHFDFHAAVRLLAGDLRLAVALARLRINLQLALALAFGVDAVGFDALAHQVSLDRFSAADRQAIVVLVRAERVGVANGDDDFQGDALQLRDQVVQLGLAFGLQHSLVEVEQRVSSESDLLAGDNRRSHRSRGRGCYGRGQGAVAQGVGRSRGPGAVAPAELVRAILPHVLARTVAPVVVHCLLFIRDGLSLSGCSHYCGSCNERELGKFFHISPLRMRSPQGYCEQMDENKSYILRSITFSMWRMLHFEQCLALRWGIVPQGSFPKK</sequence>
<evidence type="ECO:0000256" key="1">
    <source>
        <dbReference type="SAM" id="MobiDB-lite"/>
    </source>
</evidence>
<reference evidence="2" key="1">
    <citation type="submission" date="2018-01" db="EMBL/GenBank/DDBJ databases">
        <authorList>
            <person name="Clerissi C."/>
        </authorList>
    </citation>
    <scope>NUCLEOTIDE SEQUENCE</scope>
    <source>
        <strain evidence="2">Cupriavidus taiwanensis LMG 19430</strain>
    </source>
</reference>
<dbReference type="Proteomes" id="UP000257016">
    <property type="component" value="Unassembled WGS sequence"/>
</dbReference>
<protein>
    <submittedName>
        <fullName evidence="2">Uncharacterized protein</fullName>
    </submittedName>
</protein>
<comment type="caution">
    <text evidence="2">The sequence shown here is derived from an EMBL/GenBank/DDBJ whole genome shotgun (WGS) entry which is preliminary data.</text>
</comment>
<proteinExistence type="predicted"/>
<dbReference type="AlphaFoldDB" id="A0A375BCP5"/>
<accession>A0A375BCP5</accession>
<feature type="region of interest" description="Disordered" evidence="1">
    <location>
        <begin position="1"/>
        <end position="37"/>
    </location>
</feature>
<name>A0A375BCP5_9BURK</name>
<gene>
    <name evidence="2" type="ORF">CBM2586_A11071</name>
</gene>
<evidence type="ECO:0000313" key="2">
    <source>
        <dbReference type="EMBL" id="SOY41428.1"/>
    </source>
</evidence>
<organism evidence="2">
    <name type="scientific">Cupriavidus taiwanensis</name>
    <dbReference type="NCBI Taxonomy" id="164546"/>
    <lineage>
        <taxon>Bacteria</taxon>
        <taxon>Pseudomonadati</taxon>
        <taxon>Pseudomonadota</taxon>
        <taxon>Betaproteobacteria</taxon>
        <taxon>Burkholderiales</taxon>
        <taxon>Burkholderiaceae</taxon>
        <taxon>Cupriavidus</taxon>
    </lineage>
</organism>
<dbReference type="EMBL" id="OFSN01000001">
    <property type="protein sequence ID" value="SOY41428.1"/>
    <property type="molecule type" value="Genomic_DNA"/>
</dbReference>